<evidence type="ECO:0000256" key="1">
    <source>
        <dbReference type="ARBA" id="ARBA00008072"/>
    </source>
</evidence>
<accession>A0A6A6QJM9</accession>
<keyword evidence="3" id="KW-0560">Oxidoreductase</keyword>
<dbReference type="GO" id="GO:0016651">
    <property type="term" value="F:oxidoreductase activity, acting on NAD(P)H"/>
    <property type="evidence" value="ECO:0007669"/>
    <property type="project" value="InterPro"/>
</dbReference>
<dbReference type="Gene3D" id="3.40.50.720">
    <property type="entry name" value="NAD(P)-binding Rossmann-like Domain"/>
    <property type="match status" value="1"/>
</dbReference>
<reference evidence="5" key="1">
    <citation type="journal article" date="2020" name="Stud. Mycol.">
        <title>101 Dothideomycetes genomes: a test case for predicting lifestyles and emergence of pathogens.</title>
        <authorList>
            <person name="Haridas S."/>
            <person name="Albert R."/>
            <person name="Binder M."/>
            <person name="Bloem J."/>
            <person name="Labutti K."/>
            <person name="Salamov A."/>
            <person name="Andreopoulos B."/>
            <person name="Baker S."/>
            <person name="Barry K."/>
            <person name="Bills G."/>
            <person name="Bluhm B."/>
            <person name="Cannon C."/>
            <person name="Castanera R."/>
            <person name="Culley D."/>
            <person name="Daum C."/>
            <person name="Ezra D."/>
            <person name="Gonzalez J."/>
            <person name="Henrissat B."/>
            <person name="Kuo A."/>
            <person name="Liang C."/>
            <person name="Lipzen A."/>
            <person name="Lutzoni F."/>
            <person name="Magnuson J."/>
            <person name="Mondo S."/>
            <person name="Nolan M."/>
            <person name="Ohm R."/>
            <person name="Pangilinan J."/>
            <person name="Park H.-J."/>
            <person name="Ramirez L."/>
            <person name="Alfaro M."/>
            <person name="Sun H."/>
            <person name="Tritt A."/>
            <person name="Yoshinaga Y."/>
            <person name="Zwiers L.-H."/>
            <person name="Turgeon B."/>
            <person name="Goodwin S."/>
            <person name="Spatafora J."/>
            <person name="Crous P."/>
            <person name="Grigoriev I."/>
        </authorList>
    </citation>
    <scope>NUCLEOTIDE SEQUENCE</scope>
    <source>
        <strain evidence="5">CBS 269.34</strain>
    </source>
</reference>
<organism evidence="5 6">
    <name type="scientific">Lophium mytilinum</name>
    <dbReference type="NCBI Taxonomy" id="390894"/>
    <lineage>
        <taxon>Eukaryota</taxon>
        <taxon>Fungi</taxon>
        <taxon>Dikarya</taxon>
        <taxon>Ascomycota</taxon>
        <taxon>Pezizomycotina</taxon>
        <taxon>Dothideomycetes</taxon>
        <taxon>Pleosporomycetidae</taxon>
        <taxon>Mytilinidiales</taxon>
        <taxon>Mytilinidiaceae</taxon>
        <taxon>Lophium</taxon>
    </lineage>
</organism>
<dbReference type="InterPro" id="IPR020843">
    <property type="entry name" value="ER"/>
</dbReference>
<name>A0A6A6QJM9_9PEZI</name>
<dbReference type="SMART" id="SM00829">
    <property type="entry name" value="PKS_ER"/>
    <property type="match status" value="1"/>
</dbReference>
<comment type="subunit">
    <text evidence="2">Monomer.</text>
</comment>
<dbReference type="SUPFAM" id="SSF50129">
    <property type="entry name" value="GroES-like"/>
    <property type="match status" value="1"/>
</dbReference>
<evidence type="ECO:0000256" key="3">
    <source>
        <dbReference type="ARBA" id="ARBA00023002"/>
    </source>
</evidence>
<dbReference type="EMBL" id="MU004194">
    <property type="protein sequence ID" value="KAF2492461.1"/>
    <property type="molecule type" value="Genomic_DNA"/>
</dbReference>
<gene>
    <name evidence="5" type="ORF">BU16DRAFT_515440</name>
</gene>
<dbReference type="SUPFAM" id="SSF51735">
    <property type="entry name" value="NAD(P)-binding Rossmann-fold domains"/>
    <property type="match status" value="1"/>
</dbReference>
<dbReference type="Proteomes" id="UP000799750">
    <property type="component" value="Unassembled WGS sequence"/>
</dbReference>
<protein>
    <submittedName>
        <fullName evidence="5">Oxidoreductase domain-containing protein</fullName>
    </submittedName>
</protein>
<sequence>MAEQNIAALLPAPSTPLEVTAVPTPTPSMGEVLIKNHCIAIQPLDAKILHAGYTGAGNLEAFPAVLGTSLAGIVEAVGEGVEGFKVGDRVVADTGAYSGIPQKNLRQGCWQKYVIAGAKSVAKIGDTPFEQAVLVDFPLQTAVAALHNFLGMGKPGTGFADEKVLIWGAGGAVGSYAVQYSKSVGHTVIVTASARDTDRQKSLGASTVLDYKSPDVVEQLRAYAPFKYLFTGSGDPASQKALAALLQPAGGSFASVLGGDVELPENVTRVYLPFSQVSQKEEHAAFRDWWYGEYLPKVLTEKLVQPVKFEKRDGGLGALWDATKEVFEGKIKGKVVLNPQE</sequence>
<dbReference type="Pfam" id="PF00107">
    <property type="entry name" value="ADH_zinc_N"/>
    <property type="match status" value="1"/>
</dbReference>
<dbReference type="OrthoDB" id="3509362at2759"/>
<dbReference type="PANTHER" id="PTHR45348:SF2">
    <property type="entry name" value="ZINC-TYPE ALCOHOL DEHYDROGENASE-LIKE PROTEIN C2E1P3.01"/>
    <property type="match status" value="1"/>
</dbReference>
<evidence type="ECO:0000259" key="4">
    <source>
        <dbReference type="SMART" id="SM00829"/>
    </source>
</evidence>
<dbReference type="AlphaFoldDB" id="A0A6A6QJM9"/>
<dbReference type="Pfam" id="PF08240">
    <property type="entry name" value="ADH_N"/>
    <property type="match status" value="1"/>
</dbReference>
<feature type="domain" description="Enoyl reductase (ER)" evidence="4">
    <location>
        <begin position="14"/>
        <end position="337"/>
    </location>
</feature>
<dbReference type="InterPro" id="IPR011032">
    <property type="entry name" value="GroES-like_sf"/>
</dbReference>
<dbReference type="PANTHER" id="PTHR45348">
    <property type="entry name" value="HYPOTHETICAL OXIDOREDUCTASE (EUROFUNG)"/>
    <property type="match status" value="1"/>
</dbReference>
<evidence type="ECO:0000256" key="2">
    <source>
        <dbReference type="ARBA" id="ARBA00011245"/>
    </source>
</evidence>
<dbReference type="CDD" id="cd08249">
    <property type="entry name" value="enoyl_reductase_like"/>
    <property type="match status" value="1"/>
</dbReference>
<dbReference type="InterPro" id="IPR036291">
    <property type="entry name" value="NAD(P)-bd_dom_sf"/>
</dbReference>
<dbReference type="InterPro" id="IPR047122">
    <property type="entry name" value="Trans-enoyl_RdTase-like"/>
</dbReference>
<evidence type="ECO:0000313" key="6">
    <source>
        <dbReference type="Proteomes" id="UP000799750"/>
    </source>
</evidence>
<proteinExistence type="inferred from homology"/>
<dbReference type="InterPro" id="IPR013154">
    <property type="entry name" value="ADH-like_N"/>
</dbReference>
<comment type="similarity">
    <text evidence="1">Belongs to the zinc-containing alcohol dehydrogenase family.</text>
</comment>
<dbReference type="InterPro" id="IPR013149">
    <property type="entry name" value="ADH-like_C"/>
</dbReference>
<evidence type="ECO:0000313" key="5">
    <source>
        <dbReference type="EMBL" id="KAF2492461.1"/>
    </source>
</evidence>
<keyword evidence="6" id="KW-1185">Reference proteome</keyword>
<dbReference type="Gene3D" id="3.90.180.10">
    <property type="entry name" value="Medium-chain alcohol dehydrogenases, catalytic domain"/>
    <property type="match status" value="1"/>
</dbReference>